<dbReference type="GO" id="GO:0016787">
    <property type="term" value="F:hydrolase activity"/>
    <property type="evidence" value="ECO:0007669"/>
    <property type="project" value="UniProtKB-KW"/>
</dbReference>
<dbReference type="Gene3D" id="3.20.20.80">
    <property type="entry name" value="Glycosidases"/>
    <property type="match status" value="1"/>
</dbReference>
<dbReference type="InterPro" id="IPR053183">
    <property type="entry name" value="ASL1"/>
</dbReference>
<dbReference type="InterPro" id="IPR017853">
    <property type="entry name" value="GH"/>
</dbReference>
<dbReference type="PANTHER" id="PTHR34154">
    <property type="entry name" value="ALKALI-SENSITIVE LINKAGE PROTEIN 1"/>
    <property type="match status" value="1"/>
</dbReference>
<evidence type="ECO:0000259" key="1">
    <source>
        <dbReference type="Pfam" id="PF11790"/>
    </source>
</evidence>
<dbReference type="GO" id="GO:0009277">
    <property type="term" value="C:fungal-type cell wall"/>
    <property type="evidence" value="ECO:0007669"/>
    <property type="project" value="TreeGrafter"/>
</dbReference>
<keyword evidence="2" id="KW-0378">Hydrolase</keyword>
<dbReference type="GO" id="GO:0071966">
    <property type="term" value="P:fungal-type cell wall polysaccharide metabolic process"/>
    <property type="evidence" value="ECO:0007669"/>
    <property type="project" value="TreeGrafter"/>
</dbReference>
<dbReference type="EMBL" id="CP138584">
    <property type="protein sequence ID" value="WPH00928.1"/>
    <property type="molecule type" value="Genomic_DNA"/>
</dbReference>
<keyword evidence="3" id="KW-1185">Reference proteome</keyword>
<dbReference type="SUPFAM" id="SSF51445">
    <property type="entry name" value="(Trans)glycosidases"/>
    <property type="match status" value="1"/>
</dbReference>
<feature type="domain" description="Asl1-like glycosyl hydrolase catalytic" evidence="1">
    <location>
        <begin position="7"/>
        <end position="243"/>
    </location>
</feature>
<evidence type="ECO:0000313" key="3">
    <source>
        <dbReference type="Proteomes" id="UP001303373"/>
    </source>
</evidence>
<evidence type="ECO:0000313" key="2">
    <source>
        <dbReference type="EMBL" id="WPH00928.1"/>
    </source>
</evidence>
<dbReference type="PANTHER" id="PTHR34154:SF3">
    <property type="entry name" value="ALKALI-SENSITIVE LINKAGE PROTEIN 1"/>
    <property type="match status" value="1"/>
</dbReference>
<dbReference type="InterPro" id="IPR024655">
    <property type="entry name" value="Asl1_glyco_hydro_catalytic"/>
</dbReference>
<organism evidence="2 3">
    <name type="scientific">Acrodontium crateriforme</name>
    <dbReference type="NCBI Taxonomy" id="150365"/>
    <lineage>
        <taxon>Eukaryota</taxon>
        <taxon>Fungi</taxon>
        <taxon>Dikarya</taxon>
        <taxon>Ascomycota</taxon>
        <taxon>Pezizomycotina</taxon>
        <taxon>Dothideomycetes</taxon>
        <taxon>Dothideomycetidae</taxon>
        <taxon>Mycosphaerellales</taxon>
        <taxon>Teratosphaeriaceae</taxon>
        <taxon>Acrodontium</taxon>
    </lineage>
</organism>
<proteinExistence type="predicted"/>
<sequence>MRPSKRGLCWPTENIDPVFPFTRPGSKISWIYNWSPNPTANATSLDFTPMQWNHIGIDDLAGKVQTTNASSILAYNEPELHDQSNMSANLAATEWLRCIEPLRQKGIRCGSPSISSAPHAIPWLRSFLYLIRQAGSDVDFYCLHWYGRGLGAFYDYIWSTHHQLGAEKSVWITEFACTNWNEVMPLRQRDVEVFAREAFKYLDGLDWVERYAWFGPMRNMGAVGKGARLLDDDGNLTDLGKIYRDE</sequence>
<name>A0AAQ3RC54_9PEZI</name>
<dbReference type="Pfam" id="PF11790">
    <property type="entry name" value="Glyco_hydro_cc"/>
    <property type="match status" value="1"/>
</dbReference>
<dbReference type="AlphaFoldDB" id="A0AAQ3RC54"/>
<gene>
    <name evidence="2" type="ORF">R9X50_00376200</name>
</gene>
<protein>
    <submittedName>
        <fullName evidence="2">Glycoside hydrolase family 128 protein</fullName>
    </submittedName>
</protein>
<reference evidence="2 3" key="1">
    <citation type="submission" date="2023-11" db="EMBL/GenBank/DDBJ databases">
        <title>An acidophilic fungus is an integral part of prey digestion in a carnivorous sundew plant.</title>
        <authorList>
            <person name="Tsai I.J."/>
        </authorList>
    </citation>
    <scope>NUCLEOTIDE SEQUENCE [LARGE SCALE GENOMIC DNA]</scope>
    <source>
        <strain evidence="2">169a</strain>
    </source>
</reference>
<dbReference type="Proteomes" id="UP001303373">
    <property type="component" value="Chromosome 5"/>
</dbReference>
<accession>A0AAQ3RC54</accession>